<dbReference type="GO" id="GO:0005524">
    <property type="term" value="F:ATP binding"/>
    <property type="evidence" value="ECO:0007669"/>
    <property type="project" value="UniProtKB-UniRule"/>
</dbReference>
<dbReference type="InterPro" id="IPR005144">
    <property type="entry name" value="ATP-cone_dom"/>
</dbReference>
<dbReference type="PANTHER" id="PTHR30455">
    <property type="entry name" value="TRANSCRIPTIONAL REPRESSOR NRDR"/>
    <property type="match status" value="1"/>
</dbReference>
<dbReference type="InterPro" id="IPR055173">
    <property type="entry name" value="NrdR-like_N"/>
</dbReference>
<comment type="similarity">
    <text evidence="8">Belongs to the NrdR family.</text>
</comment>
<dbReference type="GO" id="GO:0008270">
    <property type="term" value="F:zinc ion binding"/>
    <property type="evidence" value="ECO:0007669"/>
    <property type="project" value="UniProtKB-UniRule"/>
</dbReference>
<evidence type="ECO:0000256" key="7">
    <source>
        <dbReference type="ARBA" id="ARBA00023163"/>
    </source>
</evidence>
<dbReference type="NCBIfam" id="TIGR00244">
    <property type="entry name" value="transcriptional regulator NrdR"/>
    <property type="match status" value="1"/>
</dbReference>
<keyword evidence="11" id="KW-1185">Reference proteome</keyword>
<evidence type="ECO:0000256" key="2">
    <source>
        <dbReference type="ARBA" id="ARBA00022741"/>
    </source>
</evidence>
<dbReference type="Pfam" id="PF22811">
    <property type="entry name" value="Zn_ribbon_NrdR"/>
    <property type="match status" value="1"/>
</dbReference>
<dbReference type="Pfam" id="PF03477">
    <property type="entry name" value="ATP-cone"/>
    <property type="match status" value="1"/>
</dbReference>
<evidence type="ECO:0000256" key="3">
    <source>
        <dbReference type="ARBA" id="ARBA00022833"/>
    </source>
</evidence>
<dbReference type="AlphaFoldDB" id="A0A1G7I2C3"/>
<keyword evidence="3 8" id="KW-0862">Zinc</keyword>
<reference evidence="11" key="1">
    <citation type="submission" date="2016-10" db="EMBL/GenBank/DDBJ databases">
        <authorList>
            <person name="Varghese N."/>
            <person name="Submissions S."/>
        </authorList>
    </citation>
    <scope>NUCLEOTIDE SEQUENCE [LARGE SCALE GENOMIC DNA]</scope>
    <source>
        <strain evidence="11">DSM 23256</strain>
    </source>
</reference>
<protein>
    <recommendedName>
        <fullName evidence="8">Transcriptional repressor NrdR</fullName>
    </recommendedName>
</protein>
<evidence type="ECO:0000256" key="5">
    <source>
        <dbReference type="ARBA" id="ARBA00023015"/>
    </source>
</evidence>
<dbReference type="EMBL" id="FNBU01000002">
    <property type="protein sequence ID" value="SDF06881.1"/>
    <property type="molecule type" value="Genomic_DNA"/>
</dbReference>
<dbReference type="Proteomes" id="UP000243333">
    <property type="component" value="Unassembled WGS sequence"/>
</dbReference>
<dbReference type="RefSeq" id="WP_093687434.1">
    <property type="nucleotide sequence ID" value="NZ_FNBU01000002.1"/>
</dbReference>
<gene>
    <name evidence="8" type="primary">nrdR</name>
    <name evidence="10" type="ORF">SAMN05660235_00304</name>
</gene>
<evidence type="ECO:0000259" key="9">
    <source>
        <dbReference type="PROSITE" id="PS51161"/>
    </source>
</evidence>
<comment type="cofactor">
    <cofactor evidence="8">
        <name>Zn(2+)</name>
        <dbReference type="ChEBI" id="CHEBI:29105"/>
    </cofactor>
    <text evidence="8">Binds 1 zinc ion.</text>
</comment>
<organism evidence="10 11">
    <name type="scientific">Sporolituus thermophilus DSM 23256</name>
    <dbReference type="NCBI Taxonomy" id="1123285"/>
    <lineage>
        <taxon>Bacteria</taxon>
        <taxon>Bacillati</taxon>
        <taxon>Bacillota</taxon>
        <taxon>Negativicutes</taxon>
        <taxon>Selenomonadales</taxon>
        <taxon>Sporomusaceae</taxon>
        <taxon>Sporolituus</taxon>
    </lineage>
</organism>
<dbReference type="InterPro" id="IPR003796">
    <property type="entry name" value="RNR_NrdR-like"/>
</dbReference>
<accession>A0A1G7I2C3</accession>
<feature type="domain" description="ATP-cone" evidence="9">
    <location>
        <begin position="49"/>
        <end position="139"/>
    </location>
</feature>
<evidence type="ECO:0000256" key="4">
    <source>
        <dbReference type="ARBA" id="ARBA00022840"/>
    </source>
</evidence>
<sequence>MRCPYCGHSESKVIDSRATEEGTSIRRRRECLKCARRFTTYEIVEELPLMVIKKDGRRELFDRSKLINGLLRACEKRPVPFATVEGLVSQIEKDIRNSTEREIPTQRIGEMVMQHLREIDQVAYVRFASVYRQFTDLNNFMAELEALMKASHGKKCESE</sequence>
<dbReference type="GO" id="GO:0045892">
    <property type="term" value="P:negative regulation of DNA-templated transcription"/>
    <property type="evidence" value="ECO:0007669"/>
    <property type="project" value="UniProtKB-UniRule"/>
</dbReference>
<dbReference type="HAMAP" id="MF_00440">
    <property type="entry name" value="NrdR"/>
    <property type="match status" value="1"/>
</dbReference>
<dbReference type="PROSITE" id="PS51161">
    <property type="entry name" value="ATP_CONE"/>
    <property type="match status" value="1"/>
</dbReference>
<dbReference type="STRING" id="1123285.SAMN05660235_00304"/>
<evidence type="ECO:0000313" key="11">
    <source>
        <dbReference type="Proteomes" id="UP000243333"/>
    </source>
</evidence>
<keyword evidence="1 8" id="KW-0678">Repressor</keyword>
<dbReference type="OrthoDB" id="9807461at2"/>
<keyword evidence="5 8" id="KW-0805">Transcription regulation</keyword>
<proteinExistence type="inferred from homology"/>
<name>A0A1G7I2C3_9FIRM</name>
<dbReference type="GO" id="GO:0003677">
    <property type="term" value="F:DNA binding"/>
    <property type="evidence" value="ECO:0007669"/>
    <property type="project" value="UniProtKB-KW"/>
</dbReference>
<keyword evidence="7 8" id="KW-0804">Transcription</keyword>
<evidence type="ECO:0000313" key="10">
    <source>
        <dbReference type="EMBL" id="SDF06881.1"/>
    </source>
</evidence>
<keyword evidence="2 8" id="KW-0547">Nucleotide-binding</keyword>
<feature type="zinc finger region" evidence="8">
    <location>
        <begin position="3"/>
        <end position="34"/>
    </location>
</feature>
<evidence type="ECO:0000256" key="8">
    <source>
        <dbReference type="HAMAP-Rule" id="MF_00440"/>
    </source>
</evidence>
<evidence type="ECO:0000256" key="6">
    <source>
        <dbReference type="ARBA" id="ARBA00023125"/>
    </source>
</evidence>
<keyword evidence="6 8" id="KW-0238">DNA-binding</keyword>
<dbReference type="PANTHER" id="PTHR30455:SF2">
    <property type="entry name" value="TRANSCRIPTIONAL REPRESSOR NRDR"/>
    <property type="match status" value="1"/>
</dbReference>
<keyword evidence="4 8" id="KW-0067">ATP-binding</keyword>
<keyword evidence="8" id="KW-0863">Zinc-finger</keyword>
<keyword evidence="8" id="KW-0479">Metal-binding</keyword>
<evidence type="ECO:0000256" key="1">
    <source>
        <dbReference type="ARBA" id="ARBA00022491"/>
    </source>
</evidence>
<comment type="function">
    <text evidence="8">Negatively regulates transcription of bacterial ribonucleotide reductase nrd genes and operons by binding to NrdR-boxes.</text>
</comment>